<evidence type="ECO:0000256" key="1">
    <source>
        <dbReference type="SAM" id="Phobius"/>
    </source>
</evidence>
<feature type="transmembrane region" description="Helical" evidence="1">
    <location>
        <begin position="12"/>
        <end position="30"/>
    </location>
</feature>
<feature type="transmembrane region" description="Helical" evidence="1">
    <location>
        <begin position="139"/>
        <end position="159"/>
    </location>
</feature>
<name>A0ABD2JCQ0_HETSC</name>
<keyword evidence="1" id="KW-1133">Transmembrane helix</keyword>
<dbReference type="Proteomes" id="UP001620645">
    <property type="component" value="Unassembled WGS sequence"/>
</dbReference>
<dbReference type="SUPFAM" id="SSF81321">
    <property type="entry name" value="Family A G protein-coupled receptor-like"/>
    <property type="match status" value="1"/>
</dbReference>
<dbReference type="PANTHER" id="PTHR22943">
    <property type="entry name" value="7-TRANSMEMBRANE DOMAIN RECEPTOR C.ELEGANS"/>
    <property type="match status" value="1"/>
</dbReference>
<gene>
    <name evidence="2" type="ORF">niasHS_008356</name>
</gene>
<accession>A0ABD2JCQ0</accession>
<keyword evidence="3" id="KW-1185">Reference proteome</keyword>
<protein>
    <recommendedName>
        <fullName evidence="4">G-protein coupled receptors family 1 profile domain-containing protein</fullName>
    </recommendedName>
</protein>
<dbReference type="Pfam" id="PF10326">
    <property type="entry name" value="7TM_GPCR_Str"/>
    <property type="match status" value="1"/>
</dbReference>
<proteinExistence type="predicted"/>
<feature type="transmembrane region" description="Helical" evidence="1">
    <location>
        <begin position="179"/>
        <end position="196"/>
    </location>
</feature>
<feature type="transmembrane region" description="Helical" evidence="1">
    <location>
        <begin position="92"/>
        <end position="118"/>
    </location>
</feature>
<evidence type="ECO:0000313" key="2">
    <source>
        <dbReference type="EMBL" id="KAL3088401.1"/>
    </source>
</evidence>
<dbReference type="InterPro" id="IPR019428">
    <property type="entry name" value="7TM_GPCR_serpentine_rcpt_Str"/>
</dbReference>
<evidence type="ECO:0000313" key="3">
    <source>
        <dbReference type="Proteomes" id="UP001620645"/>
    </source>
</evidence>
<evidence type="ECO:0008006" key="4">
    <source>
        <dbReference type="Google" id="ProtNLM"/>
    </source>
</evidence>
<comment type="caution">
    <text evidence="2">The sequence shown here is derived from an EMBL/GenBank/DDBJ whole genome shotgun (WGS) entry which is preliminary data.</text>
</comment>
<dbReference type="AlphaFoldDB" id="A0ABD2JCQ0"/>
<feature type="transmembrane region" description="Helical" evidence="1">
    <location>
        <begin position="42"/>
        <end position="61"/>
    </location>
</feature>
<keyword evidence="1" id="KW-0472">Membrane</keyword>
<organism evidence="2 3">
    <name type="scientific">Heterodera schachtii</name>
    <name type="common">Sugarbeet cyst nematode worm</name>
    <name type="synonym">Tylenchus schachtii</name>
    <dbReference type="NCBI Taxonomy" id="97005"/>
    <lineage>
        <taxon>Eukaryota</taxon>
        <taxon>Metazoa</taxon>
        <taxon>Ecdysozoa</taxon>
        <taxon>Nematoda</taxon>
        <taxon>Chromadorea</taxon>
        <taxon>Rhabditida</taxon>
        <taxon>Tylenchina</taxon>
        <taxon>Tylenchomorpha</taxon>
        <taxon>Tylenchoidea</taxon>
        <taxon>Heteroderidae</taxon>
        <taxon>Heteroderinae</taxon>
        <taxon>Heterodera</taxon>
    </lineage>
</organism>
<dbReference type="EMBL" id="JBICCN010000158">
    <property type="protein sequence ID" value="KAL3088401.1"/>
    <property type="molecule type" value="Genomic_DNA"/>
</dbReference>
<keyword evidence="1" id="KW-0812">Transmembrane</keyword>
<dbReference type="PANTHER" id="PTHR22943:SF248">
    <property type="entry name" value="SEVEN TM RECEPTOR"/>
    <property type="match status" value="1"/>
</dbReference>
<reference evidence="2 3" key="1">
    <citation type="submission" date="2024-10" db="EMBL/GenBank/DDBJ databases">
        <authorList>
            <person name="Kim D."/>
        </authorList>
    </citation>
    <scope>NUCLEOTIDE SEQUENCE [LARGE SCALE GENOMIC DNA]</scope>
    <source>
        <strain evidence="2">Taebaek</strain>
    </source>
</reference>
<sequence length="238" mass="27317">MIIQIHRLNASISLFLALCLNAILILLVVKRSSKEMKVYKRILLQTSIVDIALSVLCFLSQDITLSTNGWTMSLSVSQFSEYFSLSAGFKELLIHIWLIAHFCSMFGLCVQFVYRFFVLNRGLQITMKMPKKYFKLNNFWVAISAILCFIVDGMIIFPYKLQFGFVLSKISFVIRIPLHWLPVLNPLVSIFCVGDYRKAVANFVRHMICRRQNAVAQQQIPMNNLQNNNPNAQLPTVA</sequence>